<evidence type="ECO:0000313" key="2">
    <source>
        <dbReference type="WBParaSite" id="jg21513"/>
    </source>
</evidence>
<proteinExistence type="predicted"/>
<accession>A0A915DMC7</accession>
<reference evidence="2" key="1">
    <citation type="submission" date="2022-11" db="UniProtKB">
        <authorList>
            <consortium name="WormBaseParasite"/>
        </authorList>
    </citation>
    <scope>IDENTIFICATION</scope>
</reference>
<dbReference type="WBParaSite" id="jg21513">
    <property type="protein sequence ID" value="jg21513"/>
    <property type="gene ID" value="jg21513"/>
</dbReference>
<dbReference type="Proteomes" id="UP000887574">
    <property type="component" value="Unplaced"/>
</dbReference>
<organism evidence="1 2">
    <name type="scientific">Ditylenchus dipsaci</name>
    <dbReference type="NCBI Taxonomy" id="166011"/>
    <lineage>
        <taxon>Eukaryota</taxon>
        <taxon>Metazoa</taxon>
        <taxon>Ecdysozoa</taxon>
        <taxon>Nematoda</taxon>
        <taxon>Chromadorea</taxon>
        <taxon>Rhabditida</taxon>
        <taxon>Tylenchina</taxon>
        <taxon>Tylenchomorpha</taxon>
        <taxon>Sphaerularioidea</taxon>
        <taxon>Anguinidae</taxon>
        <taxon>Anguininae</taxon>
        <taxon>Ditylenchus</taxon>
    </lineage>
</organism>
<name>A0A915DMC7_9BILA</name>
<dbReference type="AlphaFoldDB" id="A0A915DMC7"/>
<sequence length="287" mass="32287">MNSLTSGLDENIFSDVAEHFEDDHELVLETPPSSPSKIRDVEKYGNKPSNNSLFSLAQVSLKINELWSSARERVFGEDYWIPTDQYEVAFFPPELLTAHKVVYPPGYSLNSGSQVPLTVVQGSIKNEPATTLHHVVYTFVGMLPGETRDHCESLTIYRSTDVGEALDFCRRCEECRALLRWLDKKKDVRKAIRDITNKFQAHPLWRMVHIAISCGRADMFTDDGLNYLKSIGYSVDELINTISSPEGQTPLMHAIETNQLSIRHARQQRYALCFPSVSSNAGSCVGS</sequence>
<protein>
    <submittedName>
        <fullName evidence="2">Uncharacterized protein</fullName>
    </submittedName>
</protein>
<keyword evidence="1" id="KW-1185">Reference proteome</keyword>
<evidence type="ECO:0000313" key="1">
    <source>
        <dbReference type="Proteomes" id="UP000887574"/>
    </source>
</evidence>